<gene>
    <name evidence="2" type="ORF">GCM10023116_17050</name>
</gene>
<dbReference type="Proteomes" id="UP001500604">
    <property type="component" value="Unassembled WGS sequence"/>
</dbReference>
<sequence length="234" mass="26739">MTRLSVLSLCLLSLLMAWQANAGLPASVIGRAYDLEGAVLLYTEEHLYPSPYRHTVTYREASGEVFAKKRLDYTHSFTVPDFRQENARNGEVIKVARMGSDKLEVTYQANDKQKPKQKRVAIESLMVVDAGFDHFVREHWETLRKGRSLTIAYLAPSRRQTVALRINEVPCSSSSDVCFNIAPDSWLLGLVLDPIFLTYEKETKQLLRFRGRGNIADKKGDYQTVDIRYEYPVE</sequence>
<accession>A0ABP8V2I6</accession>
<evidence type="ECO:0000313" key="3">
    <source>
        <dbReference type="Proteomes" id="UP001500604"/>
    </source>
</evidence>
<reference evidence="3" key="1">
    <citation type="journal article" date="2019" name="Int. J. Syst. Evol. Microbiol.">
        <title>The Global Catalogue of Microorganisms (GCM) 10K type strain sequencing project: providing services to taxonomists for standard genome sequencing and annotation.</title>
        <authorList>
            <consortium name="The Broad Institute Genomics Platform"/>
            <consortium name="The Broad Institute Genome Sequencing Center for Infectious Disease"/>
            <person name="Wu L."/>
            <person name="Ma J."/>
        </authorList>
    </citation>
    <scope>NUCLEOTIDE SEQUENCE [LARGE SCALE GENOMIC DNA]</scope>
    <source>
        <strain evidence="3">JCM 17805</strain>
    </source>
</reference>
<feature type="signal peptide" evidence="1">
    <location>
        <begin position="1"/>
        <end position="22"/>
    </location>
</feature>
<dbReference type="EMBL" id="BAABFL010000133">
    <property type="protein sequence ID" value="GAA4649431.1"/>
    <property type="molecule type" value="Genomic_DNA"/>
</dbReference>
<dbReference type="RefSeq" id="WP_345195275.1">
    <property type="nucleotide sequence ID" value="NZ_BAABFL010000133.1"/>
</dbReference>
<name>A0ABP8V2I6_9GAMM</name>
<organism evidence="2 3">
    <name type="scientific">Kistimonas scapharcae</name>
    <dbReference type="NCBI Taxonomy" id="1036133"/>
    <lineage>
        <taxon>Bacteria</taxon>
        <taxon>Pseudomonadati</taxon>
        <taxon>Pseudomonadota</taxon>
        <taxon>Gammaproteobacteria</taxon>
        <taxon>Oceanospirillales</taxon>
        <taxon>Endozoicomonadaceae</taxon>
        <taxon>Kistimonas</taxon>
    </lineage>
</organism>
<feature type="chain" id="PRO_5046414776" description="DUF3108 domain-containing protein" evidence="1">
    <location>
        <begin position="23"/>
        <end position="234"/>
    </location>
</feature>
<evidence type="ECO:0000313" key="2">
    <source>
        <dbReference type="EMBL" id="GAA4649431.1"/>
    </source>
</evidence>
<keyword evidence="1" id="KW-0732">Signal</keyword>
<protein>
    <recommendedName>
        <fullName evidence="4">DUF3108 domain-containing protein</fullName>
    </recommendedName>
</protein>
<proteinExistence type="predicted"/>
<comment type="caution">
    <text evidence="2">The sequence shown here is derived from an EMBL/GenBank/DDBJ whole genome shotgun (WGS) entry which is preliminary data.</text>
</comment>
<keyword evidence="3" id="KW-1185">Reference proteome</keyword>
<evidence type="ECO:0008006" key="4">
    <source>
        <dbReference type="Google" id="ProtNLM"/>
    </source>
</evidence>
<evidence type="ECO:0000256" key="1">
    <source>
        <dbReference type="SAM" id="SignalP"/>
    </source>
</evidence>